<dbReference type="InterPro" id="IPR023173">
    <property type="entry name" value="NADPH_Cyt_P450_Rdtase_alpha"/>
</dbReference>
<feature type="chain" id="PRO_5032581888" description="FAD-binding FR-type domain-containing protein" evidence="5">
    <location>
        <begin position="21"/>
        <end position="756"/>
    </location>
</feature>
<dbReference type="EMBL" id="CAJNOM010000059">
    <property type="protein sequence ID" value="CAF0948904.1"/>
    <property type="molecule type" value="Genomic_DNA"/>
</dbReference>
<sequence>MYSTILYILLSASFTELCDPGTYLPSTSSTNCATCTVGYYCAFYTSGTTVRTACSSGTYNPSAGSSTVQACLSCPIGTANGNTAVSICPKCVAGSYSDKIGATACISCGRGTYSPNEGATSVQSCLPCPTGTASSSLGVAACLKCAHGSYSDTAGSTACTQCRAGTYQSNEGATSVSTCLTCPTGTANALAGGYECYPCPDGYSCTDPANPVLLANATTKAPSNTTPVTTLSPSTTLLSVILSPIPGISLSTIIAASTAAAGLTNAVTTAAASTMVSPSSMSLNTTVMNMISSTSMRLNGTSITTVSSNLTAPKISIRALMLMVILNLVLCDATGDFFGAFEIWKENLFRTLRINIGNQNVFTNEKLSVEIVNSNRHLGQITDSGIVLQNKILVEANEIGPMKRHLEIQLPRGETYRTGDYLAVLPINPIEIVSRVLKRFHLSSITRIKITSSTNTFFPTNYPVSAFDILSDYVELTQPISKKQIEILARLCPNGTERISLTNLAGDEYEKEILDKRINILDILELYPSCKLSFAQYLQMLPSLRVRQYSISSSSLWNSEIVTIAFDVLRPSLNGVGQYYGIASNYLANLNEGDHISCSVRASNVKFHPPEDTTIPIVMIAAGTGIVQFRRFIQKRVVQLLCGTEVGRTNEDFLYLDELNIWSQLPKIQVKSVFSRENNDGNKYVQDLLWEDRNEIANLYFNGARFYTCGSSKKLGTSVKTCLIKNIAEIKQCNEDEAGKILEEISLDRYSVDVFT</sequence>
<accession>A0A814D3C5</accession>
<feature type="domain" description="FAD-binding FR-type" evidence="6">
    <location>
        <begin position="380"/>
        <end position="610"/>
    </location>
</feature>
<dbReference type="SUPFAM" id="SSF63380">
    <property type="entry name" value="Riboflavin synthase domain-like"/>
    <property type="match status" value="1"/>
</dbReference>
<evidence type="ECO:0000313" key="8">
    <source>
        <dbReference type="Proteomes" id="UP000663832"/>
    </source>
</evidence>
<dbReference type="GO" id="GO:0003958">
    <property type="term" value="F:NADPH-hemoprotein reductase activity"/>
    <property type="evidence" value="ECO:0007669"/>
    <property type="project" value="TreeGrafter"/>
</dbReference>
<dbReference type="InterPro" id="IPR039261">
    <property type="entry name" value="FNR_nucleotide-bd"/>
</dbReference>
<dbReference type="InterPro" id="IPR017927">
    <property type="entry name" value="FAD-bd_FR_type"/>
</dbReference>
<dbReference type="InterPro" id="IPR003097">
    <property type="entry name" value="CysJ-like_FAD-binding"/>
</dbReference>
<evidence type="ECO:0000256" key="3">
    <source>
        <dbReference type="ARBA" id="ARBA00022827"/>
    </source>
</evidence>
<keyword evidence="2" id="KW-0285">Flavoprotein</keyword>
<dbReference type="Pfam" id="PF07699">
    <property type="entry name" value="Ephrin_rec_like"/>
    <property type="match status" value="2"/>
</dbReference>
<evidence type="ECO:0000256" key="4">
    <source>
        <dbReference type="ARBA" id="ARBA00023002"/>
    </source>
</evidence>
<dbReference type="InterPro" id="IPR009030">
    <property type="entry name" value="Growth_fac_rcpt_cys_sf"/>
</dbReference>
<keyword evidence="5" id="KW-0732">Signal</keyword>
<evidence type="ECO:0000259" key="6">
    <source>
        <dbReference type="PROSITE" id="PS51384"/>
    </source>
</evidence>
<dbReference type="SUPFAM" id="SSF52343">
    <property type="entry name" value="Ferredoxin reductase-like, C-terminal NADP-linked domain"/>
    <property type="match status" value="1"/>
</dbReference>
<dbReference type="InterPro" id="IPR001433">
    <property type="entry name" value="OxRdtase_FAD/NAD-bd"/>
</dbReference>
<keyword evidence="8" id="KW-1185">Reference proteome</keyword>
<dbReference type="PANTHER" id="PTHR19384">
    <property type="entry name" value="NITRIC OXIDE SYNTHASE-RELATED"/>
    <property type="match status" value="1"/>
</dbReference>
<organism evidence="7 8">
    <name type="scientific">Adineta steineri</name>
    <dbReference type="NCBI Taxonomy" id="433720"/>
    <lineage>
        <taxon>Eukaryota</taxon>
        <taxon>Metazoa</taxon>
        <taxon>Spiralia</taxon>
        <taxon>Gnathifera</taxon>
        <taxon>Rotifera</taxon>
        <taxon>Eurotatoria</taxon>
        <taxon>Bdelloidea</taxon>
        <taxon>Adinetida</taxon>
        <taxon>Adinetidae</taxon>
        <taxon>Adineta</taxon>
    </lineage>
</organism>
<dbReference type="Gene3D" id="3.40.50.80">
    <property type="entry name" value="Nucleotide-binding domain of ferredoxin-NADP reductase (FNR) module"/>
    <property type="match status" value="1"/>
</dbReference>
<dbReference type="InterPro" id="IPR017938">
    <property type="entry name" value="Riboflavin_synthase-like_b-brl"/>
</dbReference>
<dbReference type="OrthoDB" id="1856718at2759"/>
<dbReference type="Proteomes" id="UP000663832">
    <property type="component" value="Unassembled WGS sequence"/>
</dbReference>
<dbReference type="CDD" id="cd00185">
    <property type="entry name" value="TNFRSF"/>
    <property type="match status" value="1"/>
</dbReference>
<dbReference type="Pfam" id="PF00175">
    <property type="entry name" value="NAD_binding_1"/>
    <property type="match status" value="1"/>
</dbReference>
<dbReference type="Pfam" id="PF00667">
    <property type="entry name" value="FAD_binding_1"/>
    <property type="match status" value="1"/>
</dbReference>
<comment type="caution">
    <text evidence="7">The sequence shown here is derived from an EMBL/GenBank/DDBJ whole genome shotgun (WGS) entry which is preliminary data.</text>
</comment>
<keyword evidence="3" id="KW-0274">FAD</keyword>
<dbReference type="PANTHER" id="PTHR19384:SF127">
    <property type="entry name" value="BIFUNCTIONAL CYTOCHROME P450_NADPH--P450 REDUCTASE"/>
    <property type="match status" value="1"/>
</dbReference>
<feature type="signal peptide" evidence="5">
    <location>
        <begin position="1"/>
        <end position="20"/>
    </location>
</feature>
<evidence type="ECO:0000313" key="7">
    <source>
        <dbReference type="EMBL" id="CAF0948904.1"/>
    </source>
</evidence>
<dbReference type="AlphaFoldDB" id="A0A814D3C5"/>
<dbReference type="SUPFAM" id="SSF57184">
    <property type="entry name" value="Growth factor receptor domain"/>
    <property type="match status" value="1"/>
</dbReference>
<name>A0A814D3C5_9BILA</name>
<dbReference type="PRINTS" id="PR00371">
    <property type="entry name" value="FPNCR"/>
</dbReference>
<dbReference type="GO" id="GO:0005829">
    <property type="term" value="C:cytosol"/>
    <property type="evidence" value="ECO:0007669"/>
    <property type="project" value="TreeGrafter"/>
</dbReference>
<dbReference type="GO" id="GO:0050660">
    <property type="term" value="F:flavin adenine dinucleotide binding"/>
    <property type="evidence" value="ECO:0007669"/>
    <property type="project" value="TreeGrafter"/>
</dbReference>
<dbReference type="InterPro" id="IPR011641">
    <property type="entry name" value="Tyr-kin_ephrin_A/B_rcpt-like"/>
</dbReference>
<proteinExistence type="predicted"/>
<gene>
    <name evidence="7" type="ORF">QVE165_LOCUS12098</name>
</gene>
<evidence type="ECO:0000256" key="5">
    <source>
        <dbReference type="SAM" id="SignalP"/>
    </source>
</evidence>
<dbReference type="SMART" id="SM01411">
    <property type="entry name" value="Ephrin_rec_like"/>
    <property type="match status" value="4"/>
</dbReference>
<reference evidence="7" key="1">
    <citation type="submission" date="2021-02" db="EMBL/GenBank/DDBJ databases">
        <authorList>
            <person name="Nowell W R."/>
        </authorList>
    </citation>
    <scope>NUCLEOTIDE SEQUENCE</scope>
</reference>
<protein>
    <recommendedName>
        <fullName evidence="6">FAD-binding FR-type domain-containing protein</fullName>
    </recommendedName>
</protein>
<dbReference type="GO" id="GO:0010181">
    <property type="term" value="F:FMN binding"/>
    <property type="evidence" value="ECO:0007669"/>
    <property type="project" value="TreeGrafter"/>
</dbReference>
<evidence type="ECO:0000256" key="1">
    <source>
        <dbReference type="ARBA" id="ARBA00001974"/>
    </source>
</evidence>
<dbReference type="PROSITE" id="PS51384">
    <property type="entry name" value="FAD_FR"/>
    <property type="match status" value="1"/>
</dbReference>
<evidence type="ECO:0000256" key="2">
    <source>
        <dbReference type="ARBA" id="ARBA00022630"/>
    </source>
</evidence>
<dbReference type="Gene3D" id="1.20.990.10">
    <property type="entry name" value="NADPH-cytochrome p450 Reductase, Chain A, domain 3"/>
    <property type="match status" value="1"/>
</dbReference>
<keyword evidence="4" id="KW-0560">Oxidoreductase</keyword>
<dbReference type="InterPro" id="IPR001709">
    <property type="entry name" value="Flavoprot_Pyr_Nucl_cyt_Rdtase"/>
</dbReference>
<dbReference type="Gene3D" id="2.40.30.10">
    <property type="entry name" value="Translation factors"/>
    <property type="match status" value="1"/>
</dbReference>
<dbReference type="Gene3D" id="2.10.50.10">
    <property type="entry name" value="Tumor Necrosis Factor Receptor, subunit A, domain 2"/>
    <property type="match status" value="3"/>
</dbReference>
<comment type="cofactor">
    <cofactor evidence="1">
        <name>FAD</name>
        <dbReference type="ChEBI" id="CHEBI:57692"/>
    </cofactor>
</comment>